<gene>
    <name evidence="5" type="ORF">LKD36_05550</name>
</gene>
<dbReference type="GO" id="GO:0005829">
    <property type="term" value="C:cytosol"/>
    <property type="evidence" value="ECO:0007669"/>
    <property type="project" value="TreeGrafter"/>
</dbReference>
<name>A0AAE3D9E9_9FIRM</name>
<dbReference type="GO" id="GO:0003700">
    <property type="term" value="F:DNA-binding transcription factor activity"/>
    <property type="evidence" value="ECO:0007669"/>
    <property type="project" value="TreeGrafter"/>
</dbReference>
<dbReference type="EMBL" id="JAJEPS010000004">
    <property type="protein sequence ID" value="MCC2125643.1"/>
    <property type="molecule type" value="Genomic_DNA"/>
</dbReference>
<dbReference type="SUPFAM" id="SSF47413">
    <property type="entry name" value="lambda repressor-like DNA-binding domains"/>
    <property type="match status" value="1"/>
</dbReference>
<evidence type="ECO:0000259" key="4">
    <source>
        <dbReference type="PROSITE" id="PS50943"/>
    </source>
</evidence>
<dbReference type="AlphaFoldDB" id="A0AAE3D9E9"/>
<organism evidence="5 6">
    <name type="scientific">Hominiventricola filiformis</name>
    <dbReference type="NCBI Taxonomy" id="2885352"/>
    <lineage>
        <taxon>Bacteria</taxon>
        <taxon>Bacillati</taxon>
        <taxon>Bacillota</taxon>
        <taxon>Clostridia</taxon>
        <taxon>Lachnospirales</taxon>
        <taxon>Lachnospiraceae</taxon>
        <taxon>Hominiventricola</taxon>
    </lineage>
</organism>
<evidence type="ECO:0000256" key="3">
    <source>
        <dbReference type="ARBA" id="ARBA00023163"/>
    </source>
</evidence>
<dbReference type="Gene3D" id="1.10.260.40">
    <property type="entry name" value="lambda repressor-like DNA-binding domains"/>
    <property type="match status" value="1"/>
</dbReference>
<dbReference type="CDD" id="cd02209">
    <property type="entry name" value="cupin_XRE_C"/>
    <property type="match status" value="1"/>
</dbReference>
<dbReference type="Pfam" id="PF12844">
    <property type="entry name" value="HTH_19"/>
    <property type="match status" value="1"/>
</dbReference>
<dbReference type="InterPro" id="IPR010982">
    <property type="entry name" value="Lambda_DNA-bd_dom_sf"/>
</dbReference>
<accession>A0AAE3D9E9</accession>
<evidence type="ECO:0000256" key="2">
    <source>
        <dbReference type="ARBA" id="ARBA00023125"/>
    </source>
</evidence>
<dbReference type="InterPro" id="IPR001387">
    <property type="entry name" value="Cro/C1-type_HTH"/>
</dbReference>
<keyword evidence="2" id="KW-0238">DNA-binding</keyword>
<dbReference type="GO" id="GO:0003677">
    <property type="term" value="F:DNA binding"/>
    <property type="evidence" value="ECO:0007669"/>
    <property type="project" value="UniProtKB-KW"/>
</dbReference>
<dbReference type="PROSITE" id="PS50943">
    <property type="entry name" value="HTH_CROC1"/>
    <property type="match status" value="1"/>
</dbReference>
<comment type="caution">
    <text evidence="5">The sequence shown here is derived from an EMBL/GenBank/DDBJ whole genome shotgun (WGS) entry which is preliminary data.</text>
</comment>
<dbReference type="PANTHER" id="PTHR46797">
    <property type="entry name" value="HTH-TYPE TRANSCRIPTIONAL REGULATOR"/>
    <property type="match status" value="1"/>
</dbReference>
<dbReference type="PANTHER" id="PTHR46797:SF23">
    <property type="entry name" value="HTH-TYPE TRANSCRIPTIONAL REGULATOR SUTR"/>
    <property type="match status" value="1"/>
</dbReference>
<dbReference type="Gene3D" id="2.60.120.10">
    <property type="entry name" value="Jelly Rolls"/>
    <property type="match status" value="1"/>
</dbReference>
<dbReference type="Proteomes" id="UP001198220">
    <property type="component" value="Unassembled WGS sequence"/>
</dbReference>
<sequence length="183" mass="20535">MDLGKIIGENLRRLRTERNLSLGQLAKTSEISKGILSEIEKGNSNPTINTILKIADGLSIPYTALLEEPQKECDLVRKEDTEIQRDDFGTYRLRCYFPCSSSRNFEYFQMELDAGCSHTSIGHPPKAQEYLYVIRGTVALTAGSEEHVLHPGDALLFASSIPHVYENRTNETAECMIINYYGG</sequence>
<feature type="domain" description="HTH cro/C1-type" evidence="4">
    <location>
        <begin position="11"/>
        <end position="65"/>
    </location>
</feature>
<dbReference type="Pfam" id="PF07883">
    <property type="entry name" value="Cupin_2"/>
    <property type="match status" value="1"/>
</dbReference>
<dbReference type="RefSeq" id="WP_308459015.1">
    <property type="nucleotide sequence ID" value="NZ_JAJEPS010000004.1"/>
</dbReference>
<evidence type="ECO:0000313" key="6">
    <source>
        <dbReference type="Proteomes" id="UP001198220"/>
    </source>
</evidence>
<dbReference type="SUPFAM" id="SSF51182">
    <property type="entry name" value="RmlC-like cupins"/>
    <property type="match status" value="1"/>
</dbReference>
<dbReference type="InterPro" id="IPR014710">
    <property type="entry name" value="RmlC-like_jellyroll"/>
</dbReference>
<proteinExistence type="predicted"/>
<keyword evidence="1" id="KW-0805">Transcription regulation</keyword>
<dbReference type="InterPro" id="IPR050807">
    <property type="entry name" value="TransReg_Diox_bact_type"/>
</dbReference>
<keyword evidence="3" id="KW-0804">Transcription</keyword>
<dbReference type="CDD" id="cd00093">
    <property type="entry name" value="HTH_XRE"/>
    <property type="match status" value="1"/>
</dbReference>
<reference evidence="5 6" key="1">
    <citation type="submission" date="2021-10" db="EMBL/GenBank/DDBJ databases">
        <title>Anaerobic single-cell dispensing facilitates the cultivation of human gut bacteria.</title>
        <authorList>
            <person name="Afrizal A."/>
        </authorList>
    </citation>
    <scope>NUCLEOTIDE SEQUENCE [LARGE SCALE GENOMIC DNA]</scope>
    <source>
        <strain evidence="5 6">CLA-AA-H276</strain>
    </source>
</reference>
<dbReference type="SMART" id="SM00530">
    <property type="entry name" value="HTH_XRE"/>
    <property type="match status" value="1"/>
</dbReference>
<dbReference type="InterPro" id="IPR013096">
    <property type="entry name" value="Cupin_2"/>
</dbReference>
<evidence type="ECO:0000256" key="1">
    <source>
        <dbReference type="ARBA" id="ARBA00023015"/>
    </source>
</evidence>
<keyword evidence="6" id="KW-1185">Reference proteome</keyword>
<evidence type="ECO:0000313" key="5">
    <source>
        <dbReference type="EMBL" id="MCC2125643.1"/>
    </source>
</evidence>
<protein>
    <submittedName>
        <fullName evidence="5">XRE family transcriptional regulator</fullName>
    </submittedName>
</protein>
<dbReference type="InterPro" id="IPR011051">
    <property type="entry name" value="RmlC_Cupin_sf"/>
</dbReference>